<name>A0A2X0MHU7_9BASI</name>
<comment type="cofactor">
    <cofactor evidence="4">
        <name>FAD</name>
        <dbReference type="ChEBI" id="CHEBI:57692"/>
    </cofactor>
    <text evidence="4">Binds 1 FAD per subunit.</text>
</comment>
<dbReference type="Pfam" id="PF00875">
    <property type="entry name" value="DNA_photolyase"/>
    <property type="match status" value="1"/>
</dbReference>
<evidence type="ECO:0000256" key="1">
    <source>
        <dbReference type="ARBA" id="ARBA00005862"/>
    </source>
</evidence>
<dbReference type="GO" id="GO:0032922">
    <property type="term" value="P:circadian regulation of gene expression"/>
    <property type="evidence" value="ECO:0007669"/>
    <property type="project" value="TreeGrafter"/>
</dbReference>
<dbReference type="GO" id="GO:0003677">
    <property type="term" value="F:DNA binding"/>
    <property type="evidence" value="ECO:0007669"/>
    <property type="project" value="TreeGrafter"/>
</dbReference>
<evidence type="ECO:0000256" key="3">
    <source>
        <dbReference type="ARBA" id="ARBA00022827"/>
    </source>
</evidence>
<feature type="region of interest" description="Disordered" evidence="6">
    <location>
        <begin position="177"/>
        <end position="245"/>
    </location>
</feature>
<sequence>MASASASKRVIYWFRTDLRLHDSPALVAALALKPEVLYPVWTWDPHYVYSQSVGENRWQFLHSITKINKKSQLFVVRGPPTTVLPALFKQWKITDIVWWVPVLLSASSMRREKDDDPYTGSRDATVKELATQAGVNVHTVLGHTLWDPEELIKAHGTATHFPRTLQGFQKLLASATTPSKPIDAPKNLPDPGPTDLNDLEKNKKAHDVSTWRKGDVNHESRKGRTTEEERTYETQFAGPKGDFSVPTMEELGMEATTTIRGGETNALKTFEAFMEDEITVAMFEKPKTSPAAFQPPATTQLSPHMKFGTLSCRLFWYRVKEIEAKFKAHATPPESLIGQLLWREFYHANQAATPYFNRIRGNNASRYITWSLQTRYDDQGNELPGAEMEKIWKEEEPKAFEQFQAWKEGRTGFPWIDALMRQLRHEGWVHHLGRHSLACFLTRGQLYISWERGAEVFDRYLIDWDPALNSGNWMWLSASAFFSQYLRVYSPATYGQKSDKSGALIRKYCPELDGVSNKYIYEPWNASPAELKKAKVVLGTTYPERMVDDKVAKAKALTLIKAAYSAKLQGDDPKVLDGTANAYVETFLPKHAEVKDEETDEKVSIGTKRKTAQVKGADAKRKGAVTAKKAKTKGGKGLGKGKGKNAKQTTLKFEGVEEEEMA</sequence>
<dbReference type="Gene3D" id="3.40.50.620">
    <property type="entry name" value="HUPs"/>
    <property type="match status" value="1"/>
</dbReference>
<evidence type="ECO:0000256" key="5">
    <source>
        <dbReference type="PIRSR" id="PIRSR602081-2"/>
    </source>
</evidence>
<dbReference type="GO" id="GO:0005737">
    <property type="term" value="C:cytoplasm"/>
    <property type="evidence" value="ECO:0007669"/>
    <property type="project" value="TreeGrafter"/>
</dbReference>
<dbReference type="STRING" id="289078.A0A2X0MHU7"/>
<keyword evidence="9" id="KW-1185">Reference proteome</keyword>
<dbReference type="GO" id="GO:0071949">
    <property type="term" value="F:FAD binding"/>
    <property type="evidence" value="ECO:0007669"/>
    <property type="project" value="TreeGrafter"/>
</dbReference>
<proteinExistence type="inferred from homology"/>
<dbReference type="SUPFAM" id="SSF48173">
    <property type="entry name" value="Cryptochrome/photolyase FAD-binding domain"/>
    <property type="match status" value="1"/>
</dbReference>
<feature type="compositionally biased region" description="Basic residues" evidence="6">
    <location>
        <begin position="628"/>
        <end position="645"/>
    </location>
</feature>
<keyword evidence="3 4" id="KW-0274">FAD</keyword>
<evidence type="ECO:0000256" key="2">
    <source>
        <dbReference type="ARBA" id="ARBA00022630"/>
    </source>
</evidence>
<dbReference type="InterPro" id="IPR002081">
    <property type="entry name" value="Cryptochrome/DNA_photolyase_1"/>
</dbReference>
<dbReference type="Pfam" id="PF03441">
    <property type="entry name" value="FAD_binding_7"/>
    <property type="match status" value="1"/>
</dbReference>
<dbReference type="GO" id="GO:0005634">
    <property type="term" value="C:nucleus"/>
    <property type="evidence" value="ECO:0007669"/>
    <property type="project" value="TreeGrafter"/>
</dbReference>
<feature type="site" description="Electron transfer via tryptophanyl radical" evidence="5">
    <location>
        <position position="450"/>
    </location>
</feature>
<accession>A0A2X0MHU7</accession>
<dbReference type="InterPro" id="IPR005101">
    <property type="entry name" value="Cryptochr/Photolyase_FAD-bd"/>
</dbReference>
<dbReference type="InterPro" id="IPR036134">
    <property type="entry name" value="Crypto/Photolyase_FAD-like_sf"/>
</dbReference>
<dbReference type="PANTHER" id="PTHR11455">
    <property type="entry name" value="CRYPTOCHROME"/>
    <property type="match status" value="1"/>
</dbReference>
<feature type="compositionally biased region" description="Basic and acidic residues" evidence="6">
    <location>
        <begin position="198"/>
        <end position="232"/>
    </location>
</feature>
<evidence type="ECO:0000256" key="6">
    <source>
        <dbReference type="SAM" id="MobiDB-lite"/>
    </source>
</evidence>
<dbReference type="OrthoDB" id="435881at2759"/>
<keyword evidence="2 4" id="KW-0285">Flavoprotein</keyword>
<feature type="binding site" evidence="4">
    <location>
        <begin position="298"/>
        <end position="302"/>
    </location>
    <ligand>
        <name>FAD</name>
        <dbReference type="ChEBI" id="CHEBI:57692"/>
    </ligand>
</feature>
<reference evidence="9" key="1">
    <citation type="submission" date="2016-10" db="EMBL/GenBank/DDBJ databases">
        <authorList>
            <person name="Jeantristanb JTB J.-T."/>
            <person name="Ricardo R."/>
        </authorList>
    </citation>
    <scope>NUCLEOTIDE SEQUENCE [LARGE SCALE GENOMIC DNA]</scope>
</reference>
<dbReference type="Gene3D" id="1.25.40.80">
    <property type="match status" value="1"/>
</dbReference>
<feature type="site" description="Electron transfer via tryptophanyl radical" evidence="5">
    <location>
        <position position="473"/>
    </location>
</feature>
<dbReference type="EMBL" id="FMWP01000012">
    <property type="protein sequence ID" value="SCZ88496.1"/>
    <property type="molecule type" value="Genomic_DNA"/>
</dbReference>
<evidence type="ECO:0000256" key="4">
    <source>
        <dbReference type="PIRSR" id="PIRSR602081-1"/>
    </source>
</evidence>
<dbReference type="Proteomes" id="UP000249723">
    <property type="component" value="Unassembled WGS sequence"/>
</dbReference>
<feature type="binding site" evidence="4">
    <location>
        <begin position="339"/>
        <end position="346"/>
    </location>
    <ligand>
        <name>FAD</name>
        <dbReference type="ChEBI" id="CHEBI:57692"/>
    </ligand>
</feature>
<organism evidence="8 9">
    <name type="scientific">Microbotryum saponariae</name>
    <dbReference type="NCBI Taxonomy" id="289078"/>
    <lineage>
        <taxon>Eukaryota</taxon>
        <taxon>Fungi</taxon>
        <taxon>Dikarya</taxon>
        <taxon>Basidiomycota</taxon>
        <taxon>Pucciniomycotina</taxon>
        <taxon>Microbotryomycetes</taxon>
        <taxon>Microbotryales</taxon>
        <taxon>Microbotryaceae</taxon>
        <taxon>Microbotryum</taxon>
    </lineage>
</organism>
<dbReference type="AlphaFoldDB" id="A0A2X0MHU7"/>
<feature type="domain" description="Photolyase/cryptochrome alpha/beta" evidence="7">
    <location>
        <begin position="8"/>
        <end position="145"/>
    </location>
</feature>
<dbReference type="InterPro" id="IPR014729">
    <property type="entry name" value="Rossmann-like_a/b/a_fold"/>
</dbReference>
<evidence type="ECO:0000259" key="7">
    <source>
        <dbReference type="PROSITE" id="PS51645"/>
    </source>
</evidence>
<dbReference type="SUPFAM" id="SSF52425">
    <property type="entry name" value="Cryptochrome/photolyase, N-terminal domain"/>
    <property type="match status" value="1"/>
</dbReference>
<dbReference type="GO" id="GO:0003904">
    <property type="term" value="F:deoxyribodipyrimidine photo-lyase activity"/>
    <property type="evidence" value="ECO:0007669"/>
    <property type="project" value="TreeGrafter"/>
</dbReference>
<evidence type="ECO:0000313" key="8">
    <source>
        <dbReference type="EMBL" id="SCZ88496.1"/>
    </source>
</evidence>
<protein>
    <submittedName>
        <fullName evidence="8">BZ3500_MvSof-1268-A1-R1_Chr2-1g04448 protein</fullName>
    </submittedName>
</protein>
<feature type="region of interest" description="Disordered" evidence="6">
    <location>
        <begin position="599"/>
        <end position="662"/>
    </location>
</feature>
<dbReference type="Gene3D" id="1.10.579.10">
    <property type="entry name" value="DNA Cyclobutane Dipyrimidine Photolyase, subunit A, domain 3"/>
    <property type="match status" value="1"/>
</dbReference>
<feature type="site" description="Electron transfer via tryptophanyl radical" evidence="5">
    <location>
        <position position="392"/>
    </location>
</feature>
<feature type="binding site" evidence="4">
    <location>
        <begin position="463"/>
        <end position="465"/>
    </location>
    <ligand>
        <name>FAD</name>
        <dbReference type="ChEBI" id="CHEBI:57692"/>
    </ligand>
</feature>
<comment type="similarity">
    <text evidence="1">Belongs to the DNA photolyase class-1 family.</text>
</comment>
<dbReference type="PANTHER" id="PTHR11455:SF9">
    <property type="entry name" value="CRYPTOCHROME CIRCADIAN CLOCK 5 ISOFORM X1"/>
    <property type="match status" value="1"/>
</dbReference>
<evidence type="ECO:0000313" key="9">
    <source>
        <dbReference type="Proteomes" id="UP000249723"/>
    </source>
</evidence>
<dbReference type="GO" id="GO:0043153">
    <property type="term" value="P:entrainment of circadian clock by photoperiod"/>
    <property type="evidence" value="ECO:0007669"/>
    <property type="project" value="TreeGrafter"/>
</dbReference>
<dbReference type="PROSITE" id="PS51645">
    <property type="entry name" value="PHR_CRY_ALPHA_BETA"/>
    <property type="match status" value="1"/>
</dbReference>
<dbReference type="InterPro" id="IPR006050">
    <property type="entry name" value="DNA_photolyase_N"/>
</dbReference>
<dbReference type="InterPro" id="IPR036155">
    <property type="entry name" value="Crypto/Photolyase_N_sf"/>
</dbReference>
<gene>
    <name evidence="8" type="ORF">BZ3500_MVSOF-1268-A1-R1_CHR2-1G04448</name>
</gene>